<evidence type="ECO:0000256" key="1">
    <source>
        <dbReference type="SAM" id="MobiDB-lite"/>
    </source>
</evidence>
<dbReference type="Proteomes" id="UP001150266">
    <property type="component" value="Unassembled WGS sequence"/>
</dbReference>
<dbReference type="OrthoDB" id="2964094at2759"/>
<proteinExistence type="predicted"/>
<comment type="caution">
    <text evidence="3">The sequence shown here is derived from an EMBL/GenBank/DDBJ whole genome shotgun (WGS) entry which is preliminary data.</text>
</comment>
<feature type="region of interest" description="Disordered" evidence="1">
    <location>
        <begin position="1188"/>
        <end position="1207"/>
    </location>
</feature>
<feature type="transmembrane region" description="Helical" evidence="2">
    <location>
        <begin position="378"/>
        <end position="401"/>
    </location>
</feature>
<gene>
    <name evidence="3" type="ORF">J3R30DRAFT_1838352</name>
</gene>
<feature type="region of interest" description="Disordered" evidence="1">
    <location>
        <begin position="1154"/>
        <end position="1174"/>
    </location>
</feature>
<feature type="region of interest" description="Disordered" evidence="1">
    <location>
        <begin position="258"/>
        <end position="278"/>
    </location>
</feature>
<keyword evidence="2" id="KW-0472">Membrane</keyword>
<feature type="region of interest" description="Disordered" evidence="1">
    <location>
        <begin position="615"/>
        <end position="638"/>
    </location>
</feature>
<feature type="compositionally biased region" description="Polar residues" evidence="1">
    <location>
        <begin position="435"/>
        <end position="447"/>
    </location>
</feature>
<dbReference type="EMBL" id="JAOTPV010000004">
    <property type="protein sequence ID" value="KAJ4483819.1"/>
    <property type="molecule type" value="Genomic_DNA"/>
</dbReference>
<name>A0A9W9AIV8_9AGAR</name>
<feature type="transmembrane region" description="Helical" evidence="2">
    <location>
        <begin position="134"/>
        <end position="153"/>
    </location>
</feature>
<feature type="transmembrane region" description="Helical" evidence="2">
    <location>
        <begin position="6"/>
        <end position="25"/>
    </location>
</feature>
<keyword evidence="4" id="KW-1185">Reference proteome</keyword>
<feature type="transmembrane region" description="Helical" evidence="2">
    <location>
        <begin position="62"/>
        <end position="81"/>
    </location>
</feature>
<evidence type="ECO:0000313" key="4">
    <source>
        <dbReference type="Proteomes" id="UP001150266"/>
    </source>
</evidence>
<feature type="compositionally biased region" description="Basic and acidic residues" evidence="1">
    <location>
        <begin position="1197"/>
        <end position="1207"/>
    </location>
</feature>
<feature type="compositionally biased region" description="Polar residues" evidence="1">
    <location>
        <begin position="1249"/>
        <end position="1267"/>
    </location>
</feature>
<keyword evidence="2" id="KW-0812">Transmembrane</keyword>
<sequence length="1291" mass="140796">MVFVLSTFSFALFFFLSVFSLSIFWRCTFTRRDLASIVGLVIFGFLGVAEAVTGILGSSTGIMVSCAVLDGFSGMTTNALLISSIYKINQHRESPIVPNINLAVYAVFTSLFVICGTVLSLTPGRVSPSSLLRPLFYLLSATTVLPLLVYMFLTTVPGSTNKDNLQASAKDIRIPEIPTTPKKHQSHHLALPLSPSFLSLSSTPPSPAASNRTLASTAYPDHSNSKECASLDLSPTHIHPIQLKTGMEASTVFDAKKRPATSPFSSREQKKRSRPPPLDLARQVETRIVSRGVLPSRTPSSNYRQQQHPRFGFRFRNITSQSVGDLTSIAHEIWSFLLVAQAAVLLAQGLRICIQVVLSELDNSESKRESLGIGVTMILQNLFFVVQAACIMCALTSYIHFGISLRSNKPSPISVNADRTYSPFPTSTKHHRNCVNESDSLGPVTSGTPHTTPFRTSFLLSQVCAKQEDANVTRLDEDVEKGLRVSSRETNLEALDLAFPLTQISDNVLETIPSLKPMRMDPDKHTLCQSLAVSVYDGSEVHCTQVAMTTNRNGSDPFSHPLNAFAFGSPSIAAAEAEAPEAINKEKSTVIFPSISFDEVQIPDSNLGKQEIFADKSSFSHPSPSKLKKDSSGSKSLKHSRLPSILSLSSLSSSLGKSRLRSFSLTGKRRTYSTATASIMDWSSESLHPCTTSLSRSSSFCSPRPKRRALPSAEAEVKHRNDPLSLCDLVNRQNQVESEGHVDVFGPEYSVPRMRRPDALFPDNRTLSPLPFASYLSDNTSHISECLHPVSMNQVQRPPLRPTRSATFHIFPNFDALASLGALGAKLSRGLSGGRSPSPTPTRMLRIGTDEGIIGMRSPTPRSMGGIMEMTRVAVRSPSRLGMDLLRTDGPLVVTQGVVGDSSGDEDLVQSKLTKSYGQGWKHVESDDEDYPAYNIELRELRTPKKLRPYKEDRWTSPSKIPRLRKTTALDSPGSQKSIFSDTEMTPTTVGIQTPRTPFIPTTPVSPLQNHTRYPQPLHEAILFNPILSSRSSPVSASYFVNKLAPLPPPSSFNSPRFRSQESYISGPIEVFNNDPDPFAGPELGAIVRDSQVGLLREDLNRDGYSQIQTATRMSAWGNLTLPVPKAKKSPGVGLRKDVSDDRNVTKRTAVAASVSPLNSSGDAESPSAYSQETAAELNTMISSEPSVVEDGQQGEHSARVIESRNSHGSDSHVLVEEALLAQRLLRRLNRRAEGRKSMSGKHKRGPQIESSGRNNARVTGTNSKVASSGGGRSFLLGMAQSKFLGYGWSS</sequence>
<organism evidence="3 4">
    <name type="scientific">Lentinula aciculospora</name>
    <dbReference type="NCBI Taxonomy" id="153920"/>
    <lineage>
        <taxon>Eukaryota</taxon>
        <taxon>Fungi</taxon>
        <taxon>Dikarya</taxon>
        <taxon>Basidiomycota</taxon>
        <taxon>Agaricomycotina</taxon>
        <taxon>Agaricomycetes</taxon>
        <taxon>Agaricomycetidae</taxon>
        <taxon>Agaricales</taxon>
        <taxon>Marasmiineae</taxon>
        <taxon>Omphalotaceae</taxon>
        <taxon>Lentinula</taxon>
    </lineage>
</organism>
<protein>
    <submittedName>
        <fullName evidence="3">Uncharacterized protein</fullName>
    </submittedName>
</protein>
<evidence type="ECO:0000256" key="2">
    <source>
        <dbReference type="SAM" id="Phobius"/>
    </source>
</evidence>
<evidence type="ECO:0000313" key="3">
    <source>
        <dbReference type="EMBL" id="KAJ4483819.1"/>
    </source>
</evidence>
<accession>A0A9W9AIV8</accession>
<feature type="region of interest" description="Disordered" evidence="1">
    <location>
        <begin position="1232"/>
        <end position="1272"/>
    </location>
</feature>
<feature type="transmembrane region" description="Helical" evidence="2">
    <location>
        <begin position="102"/>
        <end position="122"/>
    </location>
</feature>
<feature type="transmembrane region" description="Helical" evidence="2">
    <location>
        <begin position="37"/>
        <end position="56"/>
    </location>
</feature>
<keyword evidence="2" id="KW-1133">Transmembrane helix</keyword>
<reference evidence="3" key="1">
    <citation type="submission" date="2022-08" db="EMBL/GenBank/DDBJ databases">
        <title>A Global Phylogenomic Analysis of the Shiitake Genus Lentinula.</title>
        <authorList>
            <consortium name="DOE Joint Genome Institute"/>
            <person name="Sierra-Patev S."/>
            <person name="Min B."/>
            <person name="Naranjo-Ortiz M."/>
            <person name="Looney B."/>
            <person name="Konkel Z."/>
            <person name="Slot J.C."/>
            <person name="Sakamoto Y."/>
            <person name="Steenwyk J.L."/>
            <person name="Rokas A."/>
            <person name="Carro J."/>
            <person name="Camarero S."/>
            <person name="Ferreira P."/>
            <person name="Molpeceres G."/>
            <person name="Ruiz-Duenas F.J."/>
            <person name="Serrano A."/>
            <person name="Henrissat B."/>
            <person name="Drula E."/>
            <person name="Hughes K.W."/>
            <person name="Mata J.L."/>
            <person name="Ishikawa N.K."/>
            <person name="Vargas-Isla R."/>
            <person name="Ushijima S."/>
            <person name="Smith C.A."/>
            <person name="Ahrendt S."/>
            <person name="Andreopoulos W."/>
            <person name="He G."/>
            <person name="Labutti K."/>
            <person name="Lipzen A."/>
            <person name="Ng V."/>
            <person name="Riley R."/>
            <person name="Sandor L."/>
            <person name="Barry K."/>
            <person name="Martinez A.T."/>
            <person name="Xiao Y."/>
            <person name="Gibbons J.G."/>
            <person name="Terashima K."/>
            <person name="Grigoriev I.V."/>
            <person name="Hibbett D.S."/>
        </authorList>
    </citation>
    <scope>NUCLEOTIDE SEQUENCE</scope>
    <source>
        <strain evidence="3">JLM2183</strain>
    </source>
</reference>
<feature type="region of interest" description="Disordered" evidence="1">
    <location>
        <begin position="426"/>
        <end position="447"/>
    </location>
</feature>
<feature type="compositionally biased region" description="Polar residues" evidence="1">
    <location>
        <begin position="1156"/>
        <end position="1174"/>
    </location>
</feature>